<dbReference type="GO" id="GO:0005615">
    <property type="term" value="C:extracellular space"/>
    <property type="evidence" value="ECO:0007669"/>
    <property type="project" value="TreeGrafter"/>
</dbReference>
<dbReference type="PROSITE" id="PS50038">
    <property type="entry name" value="FZ"/>
    <property type="match status" value="1"/>
</dbReference>
<evidence type="ECO:0000256" key="1">
    <source>
        <dbReference type="ARBA" id="ARBA00004651"/>
    </source>
</evidence>
<dbReference type="GO" id="GO:0004930">
    <property type="term" value="F:G protein-coupled receptor activity"/>
    <property type="evidence" value="ECO:0007669"/>
    <property type="project" value="UniProtKB-KW"/>
</dbReference>
<evidence type="ECO:0000256" key="10">
    <source>
        <dbReference type="ARBA" id="ARBA00023136"/>
    </source>
</evidence>
<dbReference type="AlphaFoldDB" id="A0A913XGK0"/>
<dbReference type="GO" id="GO:0005886">
    <property type="term" value="C:plasma membrane"/>
    <property type="evidence" value="ECO:0007669"/>
    <property type="project" value="UniProtKB-SubCell"/>
</dbReference>
<dbReference type="FunFam" id="1.10.2000.10:FF:000016">
    <property type="entry name" value="Frizzled"/>
    <property type="match status" value="1"/>
</dbReference>
<dbReference type="OMA" id="VAYGCHG"/>
<keyword evidence="3" id="KW-0217">Developmental protein</keyword>
<evidence type="ECO:0000256" key="2">
    <source>
        <dbReference type="ARBA" id="ARBA00008077"/>
    </source>
</evidence>
<comment type="similarity">
    <text evidence="2">Belongs to the G-protein coupled receptor Fz/Smo family.</text>
</comment>
<feature type="disulfide bond" evidence="15">
    <location>
        <begin position="48"/>
        <end position="94"/>
    </location>
</feature>
<accession>A0A913XGK0</accession>
<feature type="transmembrane region" description="Helical" evidence="17">
    <location>
        <begin position="447"/>
        <end position="469"/>
    </location>
</feature>
<keyword evidence="22" id="KW-1185">Reference proteome</keyword>
<feature type="domain" description="FZ" evidence="19">
    <location>
        <begin position="35"/>
        <end position="162"/>
    </location>
</feature>
<feature type="domain" description="G-protein coupled receptors family 2 profile 2" evidence="20">
    <location>
        <begin position="275"/>
        <end position="575"/>
    </location>
</feature>
<dbReference type="Pfam" id="PF01392">
    <property type="entry name" value="Fz"/>
    <property type="match status" value="1"/>
</dbReference>
<dbReference type="GO" id="GO:0035567">
    <property type="term" value="P:non-canonical Wnt signaling pathway"/>
    <property type="evidence" value="ECO:0007669"/>
    <property type="project" value="TreeGrafter"/>
</dbReference>
<reference evidence="21" key="1">
    <citation type="submission" date="2022-11" db="UniProtKB">
        <authorList>
            <consortium name="EnsemblMetazoa"/>
        </authorList>
    </citation>
    <scope>IDENTIFICATION</scope>
</reference>
<proteinExistence type="inferred from homology"/>
<feature type="disulfide bond" evidence="15">
    <location>
        <begin position="85"/>
        <end position="123"/>
    </location>
</feature>
<evidence type="ECO:0000256" key="4">
    <source>
        <dbReference type="ARBA" id="ARBA00022475"/>
    </source>
</evidence>
<feature type="compositionally biased region" description="Polar residues" evidence="16">
    <location>
        <begin position="628"/>
        <end position="645"/>
    </location>
</feature>
<dbReference type="FunFam" id="1.20.1070.10:FF:000020">
    <property type="entry name" value="Frizzled class receptor 10"/>
    <property type="match status" value="1"/>
</dbReference>
<feature type="transmembrane region" description="Helical" evidence="17">
    <location>
        <begin position="549"/>
        <end position="568"/>
    </location>
</feature>
<dbReference type="EnsemblMetazoa" id="XM_021048404.2">
    <property type="protein sequence ID" value="XP_020904063.1"/>
    <property type="gene ID" value="LOC110242420"/>
</dbReference>
<name>A0A913XGK0_EXADI</name>
<feature type="region of interest" description="Disordered" evidence="16">
    <location>
        <begin position="144"/>
        <end position="163"/>
    </location>
</feature>
<dbReference type="Proteomes" id="UP000887567">
    <property type="component" value="Unplaced"/>
</dbReference>
<evidence type="ECO:0000256" key="17">
    <source>
        <dbReference type="SAM" id="Phobius"/>
    </source>
</evidence>
<evidence type="ECO:0000256" key="14">
    <source>
        <dbReference type="ARBA" id="ARBA00023224"/>
    </source>
</evidence>
<keyword evidence="12" id="KW-0675">Receptor</keyword>
<evidence type="ECO:0000313" key="21">
    <source>
        <dbReference type="EnsemblMetazoa" id="XP_020904063.1"/>
    </source>
</evidence>
<keyword evidence="14" id="KW-0807">Transducer</keyword>
<keyword evidence="10 17" id="KW-0472">Membrane</keyword>
<feature type="compositionally biased region" description="Basic and acidic residues" evidence="16">
    <location>
        <begin position="144"/>
        <end position="155"/>
    </location>
</feature>
<evidence type="ECO:0000313" key="22">
    <source>
        <dbReference type="Proteomes" id="UP000887567"/>
    </source>
</evidence>
<dbReference type="Gene3D" id="1.10.2000.10">
    <property type="entry name" value="Frizzled cysteine-rich domain"/>
    <property type="match status" value="1"/>
</dbReference>
<evidence type="ECO:0000256" key="9">
    <source>
        <dbReference type="ARBA" id="ARBA00023040"/>
    </source>
</evidence>
<evidence type="ECO:0000256" key="15">
    <source>
        <dbReference type="PROSITE-ProRule" id="PRU00090"/>
    </source>
</evidence>
<keyword evidence="5" id="KW-0879">Wnt signaling pathway</keyword>
<feature type="signal peptide" evidence="18">
    <location>
        <begin position="1"/>
        <end position="22"/>
    </location>
</feature>
<keyword evidence="7 18" id="KW-0732">Signal</keyword>
<dbReference type="PANTHER" id="PTHR11309:SF99">
    <property type="entry name" value="FRIZZLED-4"/>
    <property type="match status" value="1"/>
</dbReference>
<dbReference type="InterPro" id="IPR015526">
    <property type="entry name" value="Frizzled/SFRP"/>
</dbReference>
<feature type="transmembrane region" description="Helical" evidence="17">
    <location>
        <begin position="400"/>
        <end position="421"/>
    </location>
</feature>
<organism evidence="21 22">
    <name type="scientific">Exaiptasia diaphana</name>
    <name type="common">Tropical sea anemone</name>
    <name type="synonym">Aiptasia pulchella</name>
    <dbReference type="NCBI Taxonomy" id="2652724"/>
    <lineage>
        <taxon>Eukaryota</taxon>
        <taxon>Metazoa</taxon>
        <taxon>Cnidaria</taxon>
        <taxon>Anthozoa</taxon>
        <taxon>Hexacorallia</taxon>
        <taxon>Actiniaria</taxon>
        <taxon>Aiptasiidae</taxon>
        <taxon>Exaiptasia</taxon>
    </lineage>
</organism>
<dbReference type="KEGG" id="epa:110242420"/>
<dbReference type="Pfam" id="PF01534">
    <property type="entry name" value="Frizzled"/>
    <property type="match status" value="1"/>
</dbReference>
<dbReference type="GO" id="GO:0017147">
    <property type="term" value="F:Wnt-protein binding"/>
    <property type="evidence" value="ECO:0007669"/>
    <property type="project" value="TreeGrafter"/>
</dbReference>
<dbReference type="Gene3D" id="1.20.1070.10">
    <property type="entry name" value="Rhodopsin 7-helix transmembrane proteins"/>
    <property type="match status" value="1"/>
</dbReference>
<keyword evidence="9" id="KW-0297">G-protein coupled receptor</keyword>
<keyword evidence="8 17" id="KW-1133">Transmembrane helix</keyword>
<dbReference type="InterPro" id="IPR017981">
    <property type="entry name" value="GPCR_2-like_7TM"/>
</dbReference>
<comment type="caution">
    <text evidence="15">Lacks conserved residue(s) required for the propagation of feature annotation.</text>
</comment>
<evidence type="ECO:0000256" key="18">
    <source>
        <dbReference type="SAM" id="SignalP"/>
    </source>
</evidence>
<dbReference type="InterPro" id="IPR000539">
    <property type="entry name" value="Frizzled/Smoothened_7TM"/>
</dbReference>
<dbReference type="InterPro" id="IPR020067">
    <property type="entry name" value="Frizzled_dom"/>
</dbReference>
<evidence type="ECO:0000256" key="8">
    <source>
        <dbReference type="ARBA" id="ARBA00022989"/>
    </source>
</evidence>
<keyword evidence="6 17" id="KW-0812">Transmembrane</keyword>
<keyword evidence="4" id="KW-1003">Cell membrane</keyword>
<feature type="transmembrane region" description="Helical" evidence="17">
    <location>
        <begin position="311"/>
        <end position="331"/>
    </location>
</feature>
<feature type="transmembrane region" description="Helical" evidence="17">
    <location>
        <begin position="489"/>
        <end position="514"/>
    </location>
</feature>
<evidence type="ECO:0000256" key="12">
    <source>
        <dbReference type="ARBA" id="ARBA00023170"/>
    </source>
</evidence>
<comment type="subcellular location">
    <subcellularLocation>
        <location evidence="1">Cell membrane</location>
        <topology evidence="1">Multi-pass membrane protein</topology>
    </subcellularLocation>
</comment>
<evidence type="ECO:0000256" key="3">
    <source>
        <dbReference type="ARBA" id="ARBA00022473"/>
    </source>
</evidence>
<feature type="transmembrane region" description="Helical" evidence="17">
    <location>
        <begin position="364"/>
        <end position="388"/>
    </location>
</feature>
<dbReference type="GO" id="GO:0060070">
    <property type="term" value="P:canonical Wnt signaling pathway"/>
    <property type="evidence" value="ECO:0007669"/>
    <property type="project" value="TreeGrafter"/>
</dbReference>
<evidence type="ECO:0000256" key="11">
    <source>
        <dbReference type="ARBA" id="ARBA00023157"/>
    </source>
</evidence>
<sequence length="653" mass="73622">MRCVLWTYQLLATALFLWLTLCSTITVAQQTANTKNVGKCEKITIPLCRGIGYNTTRYPNFLDQESQEEAAAKVHEFKPLIAVSCSPHLRFFLCSVFAPMCTKEVNAPIYACRSMCEAARNGCAPMMKRFGFDWPETLDCNRLPEKNDPRSKSDPTKLCMSAPNMKHTPVNDTDIWNVLQKMGPEFEAIYKNLAGKLPPNKKDKDEKDSTSGTDGDYNFFFKSPNITVANSLALLACKNNTGPLSKKYAYVEKYEQCVPRCPSELLFSQDNKRFANIWISVWAILCFISTTITVLTFAIDTSRFKYPERPIIFLSICYNLYSLGYIIRMIAGRENVICDSTNTYVVQSGMNVADHATCSVVFLLLYYFGMASALWWVILTLAWFLAAGRKWGQEAIERKATYFHVVAWTIPAIQTILALIMRKIDADELTGLCFVGNSDPANLSNYVIAPLSLYLIIGTIFLLAGFISLFRIRMVLKSKETNTDKLEKLIVRIGVFSVLYIIPVTCVIVCYFYERNNINGWKALAPLNLIMCRESSACLEMYGPNTEVFVVKFFMLLIIGITSNMWIWSTKTFKSWTQFYMKKAGKKQKPKKKMDFAAASEIRKPQAAQQPPQMIGNPYTSLIPPTPMSVTSSANNASFQQSKASGLSPMATV</sequence>
<protein>
    <submittedName>
        <fullName evidence="21">Uncharacterized protein</fullName>
    </submittedName>
</protein>
<dbReference type="SUPFAM" id="SSF63501">
    <property type="entry name" value="Frizzled cysteine-rich domain"/>
    <property type="match status" value="1"/>
</dbReference>
<feature type="disulfide bond" evidence="15">
    <location>
        <begin position="40"/>
        <end position="101"/>
    </location>
</feature>
<feature type="chain" id="PRO_5037287359" evidence="18">
    <location>
        <begin position="23"/>
        <end position="653"/>
    </location>
</feature>
<dbReference type="PANTHER" id="PTHR11309">
    <property type="entry name" value="FRIZZLED"/>
    <property type="match status" value="1"/>
</dbReference>
<dbReference type="InterPro" id="IPR036790">
    <property type="entry name" value="Frizzled_dom_sf"/>
</dbReference>
<evidence type="ECO:0000256" key="16">
    <source>
        <dbReference type="SAM" id="MobiDB-lite"/>
    </source>
</evidence>
<feature type="disulfide bond" evidence="15">
    <location>
        <begin position="116"/>
        <end position="140"/>
    </location>
</feature>
<evidence type="ECO:0000259" key="20">
    <source>
        <dbReference type="PROSITE" id="PS50261"/>
    </source>
</evidence>
<evidence type="ECO:0000256" key="7">
    <source>
        <dbReference type="ARBA" id="ARBA00022729"/>
    </source>
</evidence>
<dbReference type="CDD" id="cd15909">
    <property type="entry name" value="7tmF_FZD4_9_10-like"/>
    <property type="match status" value="1"/>
</dbReference>
<keyword evidence="11 15" id="KW-1015">Disulfide bond</keyword>
<dbReference type="SMART" id="SM01330">
    <property type="entry name" value="Frizzled"/>
    <property type="match status" value="1"/>
</dbReference>
<dbReference type="GeneID" id="110242420"/>
<evidence type="ECO:0000259" key="19">
    <source>
        <dbReference type="PROSITE" id="PS50038"/>
    </source>
</evidence>
<dbReference type="RefSeq" id="XP_020904063.1">
    <property type="nucleotide sequence ID" value="XM_021048404.2"/>
</dbReference>
<dbReference type="SMART" id="SM00063">
    <property type="entry name" value="FRI"/>
    <property type="match status" value="1"/>
</dbReference>
<dbReference type="OrthoDB" id="5959102at2759"/>
<feature type="region of interest" description="Disordered" evidence="16">
    <location>
        <begin position="627"/>
        <end position="653"/>
    </location>
</feature>
<evidence type="ECO:0000256" key="5">
    <source>
        <dbReference type="ARBA" id="ARBA00022687"/>
    </source>
</evidence>
<dbReference type="PRINTS" id="PR00489">
    <property type="entry name" value="FRIZZLED"/>
</dbReference>
<evidence type="ECO:0000256" key="6">
    <source>
        <dbReference type="ARBA" id="ARBA00022692"/>
    </source>
</evidence>
<feature type="transmembrane region" description="Helical" evidence="17">
    <location>
        <begin position="277"/>
        <end position="299"/>
    </location>
</feature>
<dbReference type="PROSITE" id="PS50261">
    <property type="entry name" value="G_PROTEIN_RECEP_F2_4"/>
    <property type="match status" value="1"/>
</dbReference>
<keyword evidence="13" id="KW-0325">Glycoprotein</keyword>
<evidence type="ECO:0000256" key="13">
    <source>
        <dbReference type="ARBA" id="ARBA00023180"/>
    </source>
</evidence>